<keyword evidence="9 11" id="KW-0472">Membrane</keyword>
<feature type="domain" description="TonB-dependent receptor-like beta-barrel" evidence="14">
    <location>
        <begin position="225"/>
        <end position="693"/>
    </location>
</feature>
<evidence type="ECO:0000256" key="9">
    <source>
        <dbReference type="ARBA" id="ARBA00023136"/>
    </source>
</evidence>
<evidence type="ECO:0000256" key="3">
    <source>
        <dbReference type="ARBA" id="ARBA00022452"/>
    </source>
</evidence>
<keyword evidence="6" id="KW-0408">Iron</keyword>
<evidence type="ECO:0000256" key="8">
    <source>
        <dbReference type="ARBA" id="ARBA00023077"/>
    </source>
</evidence>
<evidence type="ECO:0000256" key="1">
    <source>
        <dbReference type="ARBA" id="ARBA00004571"/>
    </source>
</evidence>
<accession>A0A9X2HN02</accession>
<dbReference type="GO" id="GO:0009279">
    <property type="term" value="C:cell outer membrane"/>
    <property type="evidence" value="ECO:0007669"/>
    <property type="project" value="UniProtKB-SubCell"/>
</dbReference>
<evidence type="ECO:0000256" key="5">
    <source>
        <dbReference type="ARBA" id="ARBA00022692"/>
    </source>
</evidence>
<dbReference type="SUPFAM" id="SSF56935">
    <property type="entry name" value="Porins"/>
    <property type="match status" value="1"/>
</dbReference>
<dbReference type="InterPro" id="IPR012910">
    <property type="entry name" value="Plug_dom"/>
</dbReference>
<evidence type="ECO:0000256" key="10">
    <source>
        <dbReference type="ARBA" id="ARBA00023237"/>
    </source>
</evidence>
<sequence length="732" mass="79525">MTGKLCYKHLLSASLTAILLAQSANAQERQDEPSQSASEALVGEIVVTATKKADGESLQEVPAAVTAYGSAQLEAVQFRSLESLAYSMPSVQLDPVGTQKGVANFTIRGLGVNSSVPSIEPTVGTFVDGVYLGTNYGVVFDTFDIDSVEVLRGPQGVLFGRNVTGGAVSLRTSRPDGKFRVKLRASAEASLTGTGVNQTYAASVEGTLADTLFAKVTGYFSDDGGYFRNITLNRNDGKLRTWFVRPTLVWNPGNGFDMTLIGEHGNSDGDGGVQSNPRYAGKFEVASNDPGFTDSHYNALTHETNIDVGVGDGQITNIIGYREFHIASRYDADGSPTTVYHIAYSTRQNQFSNELRYAGRFFDRVDLVAGLYYFTQNITYLSRDDLRYANLQGDFGGRQYSNALGAFANADIDLFQNLTLGIGTRISRDYKRVAIATRRFANPQPCDIIAETCTTYDFRSNRTFNSFTPRVSLKYEPAQGIQLYGSYSKGARSGGYNLRSVTTAAPPGPFNDEKLDSFEVGFKGDLFDRRLRLNISAYDTKVNRMQREQTQVNAAGTQTVIANTADARLRGFEAEATVSVAKGLVFKGSVGYVDGKYTRIIADISGDGIINATDLALKIPRLAPWTYSASLFYDTEIGSAGSASFQLSFDHRDGAAFNDRNVGFLPAIDNLYTNLAFEPEAVPGLKLSIYGKNLLNERNYGTDTPLGSIPSGGSHQTVDKGRVFGIEVNYKF</sequence>
<evidence type="ECO:0000256" key="12">
    <source>
        <dbReference type="RuleBase" id="RU003357"/>
    </source>
</evidence>
<dbReference type="Gene3D" id="2.40.170.20">
    <property type="entry name" value="TonB-dependent receptor, beta-barrel domain"/>
    <property type="match status" value="1"/>
</dbReference>
<evidence type="ECO:0000256" key="7">
    <source>
        <dbReference type="ARBA" id="ARBA00023065"/>
    </source>
</evidence>
<comment type="caution">
    <text evidence="16">The sequence shown here is derived from an EMBL/GenBank/DDBJ whole genome shotgun (WGS) entry which is preliminary data.</text>
</comment>
<evidence type="ECO:0000256" key="2">
    <source>
        <dbReference type="ARBA" id="ARBA00022448"/>
    </source>
</evidence>
<keyword evidence="16" id="KW-0675">Receptor</keyword>
<dbReference type="Pfam" id="PF07715">
    <property type="entry name" value="Plug"/>
    <property type="match status" value="1"/>
</dbReference>
<dbReference type="AlphaFoldDB" id="A0A9X2HN02"/>
<keyword evidence="17" id="KW-1185">Reference proteome</keyword>
<evidence type="ECO:0000313" key="16">
    <source>
        <dbReference type="EMBL" id="MCP3730323.1"/>
    </source>
</evidence>
<evidence type="ECO:0000256" key="13">
    <source>
        <dbReference type="SAM" id="SignalP"/>
    </source>
</evidence>
<dbReference type="PANTHER" id="PTHR32552:SF81">
    <property type="entry name" value="TONB-DEPENDENT OUTER MEMBRANE RECEPTOR"/>
    <property type="match status" value="1"/>
</dbReference>
<keyword evidence="13" id="KW-0732">Signal</keyword>
<keyword evidence="7" id="KW-0406">Ion transport</keyword>
<evidence type="ECO:0000256" key="4">
    <source>
        <dbReference type="ARBA" id="ARBA00022496"/>
    </source>
</evidence>
<evidence type="ECO:0000256" key="11">
    <source>
        <dbReference type="PROSITE-ProRule" id="PRU01360"/>
    </source>
</evidence>
<keyword evidence="3 11" id="KW-1134">Transmembrane beta strand</keyword>
<dbReference type="InterPro" id="IPR036942">
    <property type="entry name" value="Beta-barrel_TonB_sf"/>
</dbReference>
<dbReference type="PROSITE" id="PS52016">
    <property type="entry name" value="TONB_DEPENDENT_REC_3"/>
    <property type="match status" value="1"/>
</dbReference>
<keyword evidence="2 11" id="KW-0813">Transport</keyword>
<comment type="similarity">
    <text evidence="11 12">Belongs to the TonB-dependent receptor family.</text>
</comment>
<protein>
    <submittedName>
        <fullName evidence="16">TonB-dependent receptor</fullName>
    </submittedName>
</protein>
<keyword evidence="4" id="KW-0410">Iron transport</keyword>
<dbReference type="Pfam" id="PF00593">
    <property type="entry name" value="TonB_dep_Rec_b-barrel"/>
    <property type="match status" value="1"/>
</dbReference>
<dbReference type="GO" id="GO:0006826">
    <property type="term" value="P:iron ion transport"/>
    <property type="evidence" value="ECO:0007669"/>
    <property type="project" value="UniProtKB-KW"/>
</dbReference>
<proteinExistence type="inferred from homology"/>
<feature type="signal peptide" evidence="13">
    <location>
        <begin position="1"/>
        <end position="26"/>
    </location>
</feature>
<evidence type="ECO:0000313" key="17">
    <source>
        <dbReference type="Proteomes" id="UP001139451"/>
    </source>
</evidence>
<dbReference type="RefSeq" id="WP_254292442.1">
    <property type="nucleotide sequence ID" value="NZ_JAMLDX010000004.1"/>
</dbReference>
<organism evidence="16 17">
    <name type="scientific">Sphingomonas tagetis</name>
    <dbReference type="NCBI Taxonomy" id="2949092"/>
    <lineage>
        <taxon>Bacteria</taxon>
        <taxon>Pseudomonadati</taxon>
        <taxon>Pseudomonadota</taxon>
        <taxon>Alphaproteobacteria</taxon>
        <taxon>Sphingomonadales</taxon>
        <taxon>Sphingomonadaceae</taxon>
        <taxon>Sphingomonas</taxon>
    </lineage>
</organism>
<dbReference type="Proteomes" id="UP001139451">
    <property type="component" value="Unassembled WGS sequence"/>
</dbReference>
<gene>
    <name evidence="16" type="ORF">M9978_07760</name>
</gene>
<evidence type="ECO:0000256" key="6">
    <source>
        <dbReference type="ARBA" id="ARBA00023004"/>
    </source>
</evidence>
<keyword evidence="10 11" id="KW-0998">Cell outer membrane</keyword>
<keyword evidence="5 11" id="KW-0812">Transmembrane</keyword>
<feature type="chain" id="PRO_5040769626" evidence="13">
    <location>
        <begin position="27"/>
        <end position="732"/>
    </location>
</feature>
<dbReference type="InterPro" id="IPR000531">
    <property type="entry name" value="Beta-barrel_TonB"/>
</dbReference>
<dbReference type="PANTHER" id="PTHR32552">
    <property type="entry name" value="FERRICHROME IRON RECEPTOR-RELATED"/>
    <property type="match status" value="1"/>
</dbReference>
<dbReference type="EMBL" id="JAMLDX010000004">
    <property type="protein sequence ID" value="MCP3730323.1"/>
    <property type="molecule type" value="Genomic_DNA"/>
</dbReference>
<comment type="subcellular location">
    <subcellularLocation>
        <location evidence="1 11">Cell outer membrane</location>
        <topology evidence="1 11">Multi-pass membrane protein</topology>
    </subcellularLocation>
</comment>
<dbReference type="InterPro" id="IPR039426">
    <property type="entry name" value="TonB-dep_rcpt-like"/>
</dbReference>
<keyword evidence="8 12" id="KW-0798">TonB box</keyword>
<evidence type="ECO:0000259" key="14">
    <source>
        <dbReference type="Pfam" id="PF00593"/>
    </source>
</evidence>
<feature type="domain" description="TonB-dependent receptor plug" evidence="15">
    <location>
        <begin position="58"/>
        <end position="167"/>
    </location>
</feature>
<evidence type="ECO:0000259" key="15">
    <source>
        <dbReference type="Pfam" id="PF07715"/>
    </source>
</evidence>
<name>A0A9X2HN02_9SPHN</name>
<reference evidence="16" key="1">
    <citation type="submission" date="2022-05" db="EMBL/GenBank/DDBJ databases">
        <title>Sphingomonas sp. strain MG17 Genome sequencing and assembly.</title>
        <authorList>
            <person name="Kim I."/>
        </authorList>
    </citation>
    <scope>NUCLEOTIDE SEQUENCE</scope>
    <source>
        <strain evidence="16">MG17</strain>
    </source>
</reference>